<dbReference type="PRINTS" id="PR00153">
    <property type="entry name" value="CSAPPISMRASE"/>
</dbReference>
<dbReference type="InterPro" id="IPR002130">
    <property type="entry name" value="Cyclophilin-type_PPIase_dom"/>
</dbReference>
<accession>A0A024UA93</accession>
<evidence type="ECO:0000259" key="6">
    <source>
        <dbReference type="PROSITE" id="PS50072"/>
    </source>
</evidence>
<dbReference type="RefSeq" id="XP_008868578.1">
    <property type="nucleotide sequence ID" value="XM_008870356.1"/>
</dbReference>
<dbReference type="GO" id="GO:0006457">
    <property type="term" value="P:protein folding"/>
    <property type="evidence" value="ECO:0007669"/>
    <property type="project" value="TreeGrafter"/>
</dbReference>
<feature type="transmembrane region" description="Helical" evidence="5">
    <location>
        <begin position="15"/>
        <end position="34"/>
    </location>
</feature>
<sequence>MNTSRRGHAAAGMNYPKYITAFLVVVTLVYFLWVQKSFAMSSPQLKASADETKLAAVTTTTIAPKPVVRSWSRTPGRRYVWIDVEIDGAPVGRITAELYMDIVPATAENFRALVTGDNAAGLSYKGSVCHRIITGFIVQCGDFETGKGYGGRSIYSTGKFSTAASFETVSVLMRCIDDEPAGLQLKHDKRYVLQMANSGPNSNGSQFCFMLGAAPHLNGRHVVFGQVVDGFEVVDLMETAGAAEDGVVLKHNVVLKKGGEYLD</sequence>
<name>A0A024UA93_9STRA</name>
<dbReference type="EC" id="5.2.1.8" evidence="4"/>
<dbReference type="EMBL" id="KI913960">
    <property type="protein sequence ID" value="ETW03194.1"/>
    <property type="molecule type" value="Genomic_DNA"/>
</dbReference>
<dbReference type="OrthoDB" id="193499at2759"/>
<evidence type="ECO:0000256" key="2">
    <source>
        <dbReference type="ARBA" id="ARBA00023110"/>
    </source>
</evidence>
<dbReference type="FunFam" id="2.40.100.10:FF:000025">
    <property type="entry name" value="Peptidyl-prolyl cis-trans isomerase CYP19-2"/>
    <property type="match status" value="1"/>
</dbReference>
<protein>
    <recommendedName>
        <fullName evidence="4">Peptidyl-prolyl cis-trans isomerase</fullName>
        <shortName evidence="4">PPIase</shortName>
        <ecNumber evidence="4">5.2.1.8</ecNumber>
    </recommendedName>
</protein>
<dbReference type="GO" id="GO:0005737">
    <property type="term" value="C:cytoplasm"/>
    <property type="evidence" value="ECO:0007669"/>
    <property type="project" value="TreeGrafter"/>
</dbReference>
<evidence type="ECO:0000256" key="1">
    <source>
        <dbReference type="ARBA" id="ARBA00000971"/>
    </source>
</evidence>
<dbReference type="PANTHER" id="PTHR11071">
    <property type="entry name" value="PEPTIDYL-PROLYL CIS-TRANS ISOMERASE"/>
    <property type="match status" value="1"/>
</dbReference>
<dbReference type="VEuPathDB" id="FungiDB:H310_05602"/>
<evidence type="ECO:0000313" key="7">
    <source>
        <dbReference type="EMBL" id="ETW03194.1"/>
    </source>
</evidence>
<proteinExistence type="inferred from homology"/>
<dbReference type="Gene3D" id="2.40.100.10">
    <property type="entry name" value="Cyclophilin-like"/>
    <property type="match status" value="1"/>
</dbReference>
<evidence type="ECO:0000256" key="4">
    <source>
        <dbReference type="RuleBase" id="RU363019"/>
    </source>
</evidence>
<dbReference type="GeneID" id="20082652"/>
<feature type="domain" description="PPIase cyclophilin-type" evidence="6">
    <location>
        <begin position="81"/>
        <end position="260"/>
    </location>
</feature>
<keyword evidence="3 4" id="KW-0413">Isomerase</keyword>
<dbReference type="PROSITE" id="PS50072">
    <property type="entry name" value="CSA_PPIASE_2"/>
    <property type="match status" value="1"/>
</dbReference>
<dbReference type="GO" id="GO:0016018">
    <property type="term" value="F:cyclosporin A binding"/>
    <property type="evidence" value="ECO:0007669"/>
    <property type="project" value="TreeGrafter"/>
</dbReference>
<dbReference type="GO" id="GO:0003755">
    <property type="term" value="F:peptidyl-prolyl cis-trans isomerase activity"/>
    <property type="evidence" value="ECO:0007669"/>
    <property type="project" value="UniProtKB-UniRule"/>
</dbReference>
<evidence type="ECO:0000256" key="3">
    <source>
        <dbReference type="ARBA" id="ARBA00023235"/>
    </source>
</evidence>
<comment type="function">
    <text evidence="4">PPIases accelerate the folding of proteins. It catalyzes the cis-trans isomerization of proline imidic peptide bonds in oligopeptides.</text>
</comment>
<gene>
    <name evidence="7" type="ORF">H310_05602</name>
</gene>
<dbReference type="SUPFAM" id="SSF50891">
    <property type="entry name" value="Cyclophilin-like"/>
    <property type="match status" value="1"/>
</dbReference>
<comment type="catalytic activity">
    <reaction evidence="1 4">
        <text>[protein]-peptidylproline (omega=180) = [protein]-peptidylproline (omega=0)</text>
        <dbReference type="Rhea" id="RHEA:16237"/>
        <dbReference type="Rhea" id="RHEA-COMP:10747"/>
        <dbReference type="Rhea" id="RHEA-COMP:10748"/>
        <dbReference type="ChEBI" id="CHEBI:83833"/>
        <dbReference type="ChEBI" id="CHEBI:83834"/>
        <dbReference type="EC" id="5.2.1.8"/>
    </reaction>
</comment>
<keyword evidence="2 4" id="KW-0697">Rotamase</keyword>
<keyword evidence="5" id="KW-0812">Transmembrane</keyword>
<dbReference type="AlphaFoldDB" id="A0A024UA93"/>
<comment type="similarity">
    <text evidence="4">Belongs to the cyclophilin-type PPIase family.</text>
</comment>
<organism evidence="7">
    <name type="scientific">Aphanomyces invadans</name>
    <dbReference type="NCBI Taxonomy" id="157072"/>
    <lineage>
        <taxon>Eukaryota</taxon>
        <taxon>Sar</taxon>
        <taxon>Stramenopiles</taxon>
        <taxon>Oomycota</taxon>
        <taxon>Saprolegniomycetes</taxon>
        <taxon>Saprolegniales</taxon>
        <taxon>Verrucalvaceae</taxon>
        <taxon>Aphanomyces</taxon>
    </lineage>
</organism>
<evidence type="ECO:0000256" key="5">
    <source>
        <dbReference type="SAM" id="Phobius"/>
    </source>
</evidence>
<keyword evidence="5" id="KW-0472">Membrane</keyword>
<dbReference type="InterPro" id="IPR029000">
    <property type="entry name" value="Cyclophilin-like_dom_sf"/>
</dbReference>
<reference evidence="7" key="1">
    <citation type="submission" date="2013-12" db="EMBL/GenBank/DDBJ databases">
        <title>The Genome Sequence of Aphanomyces invadans NJM9701.</title>
        <authorList>
            <consortium name="The Broad Institute Genomics Platform"/>
            <person name="Russ C."/>
            <person name="Tyler B."/>
            <person name="van West P."/>
            <person name="Dieguez-Uribeondo J."/>
            <person name="Young S.K."/>
            <person name="Zeng Q."/>
            <person name="Gargeya S."/>
            <person name="Fitzgerald M."/>
            <person name="Abouelleil A."/>
            <person name="Alvarado L."/>
            <person name="Chapman S.B."/>
            <person name="Gainer-Dewar J."/>
            <person name="Goldberg J."/>
            <person name="Griggs A."/>
            <person name="Gujja S."/>
            <person name="Hansen M."/>
            <person name="Howarth C."/>
            <person name="Imamovic A."/>
            <person name="Ireland A."/>
            <person name="Larimer J."/>
            <person name="McCowan C."/>
            <person name="Murphy C."/>
            <person name="Pearson M."/>
            <person name="Poon T.W."/>
            <person name="Priest M."/>
            <person name="Roberts A."/>
            <person name="Saif S."/>
            <person name="Shea T."/>
            <person name="Sykes S."/>
            <person name="Wortman J."/>
            <person name="Nusbaum C."/>
            <person name="Birren B."/>
        </authorList>
    </citation>
    <scope>NUCLEOTIDE SEQUENCE [LARGE SCALE GENOMIC DNA]</scope>
    <source>
        <strain evidence="7">NJM9701</strain>
    </source>
</reference>
<dbReference type="PANTHER" id="PTHR11071:SF553">
    <property type="entry name" value="PEPTIDYL-PROLYL CIS-TRANS ISOMERASE"/>
    <property type="match status" value="1"/>
</dbReference>
<dbReference type="Pfam" id="PF00160">
    <property type="entry name" value="Pro_isomerase"/>
    <property type="match status" value="1"/>
</dbReference>
<keyword evidence="5" id="KW-1133">Transmembrane helix</keyword>